<keyword evidence="1" id="KW-1133">Transmembrane helix</keyword>
<gene>
    <name evidence="2" type="ORF">V144x_10150</name>
</gene>
<name>A0A517VRL5_9PLAN</name>
<feature type="transmembrane region" description="Helical" evidence="1">
    <location>
        <begin position="6"/>
        <end position="29"/>
    </location>
</feature>
<sequence>MPYELLIPIVLFFGIIGFFFILIVTVCLWEKRPIQPYYIPIDGEEYTPSDLAAEANNDAFKAGYINGGLFHCGKAKMYRIRCDFWISPDYLTLVVVSSGTVAKIPANGISFYSWAEEGKILCTTNEIGEQDISGVEEQITWPNLKFRELAQKHNKRLEETLVNPFSADSPLTNFFEIRRIKANAYVSRKFGYFIDDEEMVWRFSFKGALAFYFITVWVRPLRRFFRSLGLVRN</sequence>
<dbReference type="KEGG" id="gaw:V144x_10150"/>
<dbReference type="AlphaFoldDB" id="A0A517VRL5"/>
<accession>A0A517VRL5</accession>
<reference evidence="2 3" key="1">
    <citation type="submission" date="2019-03" db="EMBL/GenBank/DDBJ databases">
        <title>Deep-cultivation of Planctomycetes and their phenomic and genomic characterization uncovers novel biology.</title>
        <authorList>
            <person name="Wiegand S."/>
            <person name="Jogler M."/>
            <person name="Boedeker C."/>
            <person name="Pinto D."/>
            <person name="Vollmers J."/>
            <person name="Rivas-Marin E."/>
            <person name="Kohn T."/>
            <person name="Peeters S.H."/>
            <person name="Heuer A."/>
            <person name="Rast P."/>
            <person name="Oberbeckmann S."/>
            <person name="Bunk B."/>
            <person name="Jeske O."/>
            <person name="Meyerdierks A."/>
            <person name="Storesund J.E."/>
            <person name="Kallscheuer N."/>
            <person name="Luecker S."/>
            <person name="Lage O.M."/>
            <person name="Pohl T."/>
            <person name="Merkel B.J."/>
            <person name="Hornburger P."/>
            <person name="Mueller R.-W."/>
            <person name="Bruemmer F."/>
            <person name="Labrenz M."/>
            <person name="Spormann A.M."/>
            <person name="Op den Camp H."/>
            <person name="Overmann J."/>
            <person name="Amann R."/>
            <person name="Jetten M.S.M."/>
            <person name="Mascher T."/>
            <person name="Medema M.H."/>
            <person name="Devos D.P."/>
            <person name="Kaster A.-K."/>
            <person name="Ovreas L."/>
            <person name="Rohde M."/>
            <person name="Galperin M.Y."/>
            <person name="Jogler C."/>
        </authorList>
    </citation>
    <scope>NUCLEOTIDE SEQUENCE [LARGE SCALE GENOMIC DNA]</scope>
    <source>
        <strain evidence="2 3">V144</strain>
    </source>
</reference>
<protein>
    <submittedName>
        <fullName evidence="2">Uncharacterized protein</fullName>
    </submittedName>
</protein>
<evidence type="ECO:0000313" key="3">
    <source>
        <dbReference type="Proteomes" id="UP000318704"/>
    </source>
</evidence>
<dbReference type="RefSeq" id="WP_144982236.1">
    <property type="nucleotide sequence ID" value="NZ_CP037920.1"/>
</dbReference>
<organism evidence="2 3">
    <name type="scientific">Gimesia aquarii</name>
    <dbReference type="NCBI Taxonomy" id="2527964"/>
    <lineage>
        <taxon>Bacteria</taxon>
        <taxon>Pseudomonadati</taxon>
        <taxon>Planctomycetota</taxon>
        <taxon>Planctomycetia</taxon>
        <taxon>Planctomycetales</taxon>
        <taxon>Planctomycetaceae</taxon>
        <taxon>Gimesia</taxon>
    </lineage>
</organism>
<dbReference type="EMBL" id="CP037920">
    <property type="protein sequence ID" value="QDT95570.1"/>
    <property type="molecule type" value="Genomic_DNA"/>
</dbReference>
<proteinExistence type="predicted"/>
<evidence type="ECO:0000313" key="2">
    <source>
        <dbReference type="EMBL" id="QDT95570.1"/>
    </source>
</evidence>
<keyword evidence="1" id="KW-0472">Membrane</keyword>
<feature type="transmembrane region" description="Helical" evidence="1">
    <location>
        <begin position="199"/>
        <end position="218"/>
    </location>
</feature>
<keyword evidence="1" id="KW-0812">Transmembrane</keyword>
<dbReference type="Proteomes" id="UP000318704">
    <property type="component" value="Chromosome"/>
</dbReference>
<evidence type="ECO:0000256" key="1">
    <source>
        <dbReference type="SAM" id="Phobius"/>
    </source>
</evidence>